<accession>A0A4Z2ET07</accession>
<gene>
    <name evidence="2" type="ORF">EYF80_058425</name>
</gene>
<evidence type="ECO:0000313" key="3">
    <source>
        <dbReference type="Proteomes" id="UP000314294"/>
    </source>
</evidence>
<name>A0A4Z2ET07_9TELE</name>
<proteinExistence type="predicted"/>
<organism evidence="2 3">
    <name type="scientific">Liparis tanakae</name>
    <name type="common">Tanaka's snailfish</name>
    <dbReference type="NCBI Taxonomy" id="230148"/>
    <lineage>
        <taxon>Eukaryota</taxon>
        <taxon>Metazoa</taxon>
        <taxon>Chordata</taxon>
        <taxon>Craniata</taxon>
        <taxon>Vertebrata</taxon>
        <taxon>Euteleostomi</taxon>
        <taxon>Actinopterygii</taxon>
        <taxon>Neopterygii</taxon>
        <taxon>Teleostei</taxon>
        <taxon>Neoteleostei</taxon>
        <taxon>Acanthomorphata</taxon>
        <taxon>Eupercaria</taxon>
        <taxon>Perciformes</taxon>
        <taxon>Cottioidei</taxon>
        <taxon>Cottales</taxon>
        <taxon>Liparidae</taxon>
        <taxon>Liparis</taxon>
    </lineage>
</organism>
<dbReference type="EMBL" id="SRLO01003487">
    <property type="protein sequence ID" value="TNN31422.1"/>
    <property type="molecule type" value="Genomic_DNA"/>
</dbReference>
<evidence type="ECO:0000313" key="2">
    <source>
        <dbReference type="EMBL" id="TNN31422.1"/>
    </source>
</evidence>
<sequence>MDSATSRFPPTVHTMPAERKTYRSARETWFPVGTQDSGPRDVFRSTRDRPLLLSMGGKSRTTMPSKRGGDDQPIGTQTIMNREKRQEERREEER</sequence>
<feature type="compositionally biased region" description="Basic and acidic residues" evidence="1">
    <location>
        <begin position="81"/>
        <end position="94"/>
    </location>
</feature>
<dbReference type="AlphaFoldDB" id="A0A4Z2ET07"/>
<dbReference type="Proteomes" id="UP000314294">
    <property type="component" value="Unassembled WGS sequence"/>
</dbReference>
<feature type="compositionally biased region" description="Basic and acidic residues" evidence="1">
    <location>
        <begin position="38"/>
        <end position="50"/>
    </location>
</feature>
<protein>
    <submittedName>
        <fullName evidence="2">Uncharacterized protein</fullName>
    </submittedName>
</protein>
<keyword evidence="3" id="KW-1185">Reference proteome</keyword>
<evidence type="ECO:0000256" key="1">
    <source>
        <dbReference type="SAM" id="MobiDB-lite"/>
    </source>
</evidence>
<comment type="caution">
    <text evidence="2">The sequence shown here is derived from an EMBL/GenBank/DDBJ whole genome shotgun (WGS) entry which is preliminary data.</text>
</comment>
<feature type="region of interest" description="Disordered" evidence="1">
    <location>
        <begin position="1"/>
        <end position="94"/>
    </location>
</feature>
<reference evidence="2 3" key="1">
    <citation type="submission" date="2019-03" db="EMBL/GenBank/DDBJ databases">
        <title>First draft genome of Liparis tanakae, snailfish: a comprehensive survey of snailfish specific genes.</title>
        <authorList>
            <person name="Kim W."/>
            <person name="Song I."/>
            <person name="Jeong J.-H."/>
            <person name="Kim D."/>
            <person name="Kim S."/>
            <person name="Ryu S."/>
            <person name="Song J.Y."/>
            <person name="Lee S.K."/>
        </authorList>
    </citation>
    <scope>NUCLEOTIDE SEQUENCE [LARGE SCALE GENOMIC DNA]</scope>
    <source>
        <tissue evidence="2">Muscle</tissue>
    </source>
</reference>
<feature type="compositionally biased region" description="Basic and acidic residues" evidence="1">
    <location>
        <begin position="16"/>
        <end position="26"/>
    </location>
</feature>